<dbReference type="Proteomes" id="UP001164718">
    <property type="component" value="Chromosome"/>
</dbReference>
<keyword evidence="2" id="KW-1185">Reference proteome</keyword>
<dbReference type="EMBL" id="CP106878">
    <property type="protein sequence ID" value="WAA08904.1"/>
    <property type="molecule type" value="Genomic_DNA"/>
</dbReference>
<sequence length="52" mass="6075">MKKESLLKKIFRSSKNEQNDQCCNVTIEEIEEEKPKKGKDSCCNVVIEEIEE</sequence>
<evidence type="ECO:0000313" key="2">
    <source>
        <dbReference type="Proteomes" id="UP001164718"/>
    </source>
</evidence>
<name>A0A9E8LU82_9BACI</name>
<dbReference type="RefSeq" id="WP_275416689.1">
    <property type="nucleotide sequence ID" value="NZ_CP106878.1"/>
</dbReference>
<proteinExistence type="predicted"/>
<reference evidence="1" key="1">
    <citation type="submission" date="2022-09" db="EMBL/GenBank/DDBJ databases">
        <title>Complete Genomes of Fervidibacillus albus and Fervidibacillus halotolerans isolated from tidal flat sediments.</title>
        <authorList>
            <person name="Kwon K.K."/>
            <person name="Yang S.-H."/>
            <person name="Park M.J."/>
            <person name="Oh H.-M."/>
        </authorList>
    </citation>
    <scope>NUCLEOTIDE SEQUENCE</scope>
    <source>
        <strain evidence="1">MEBiC13591</strain>
    </source>
</reference>
<evidence type="ECO:0000313" key="1">
    <source>
        <dbReference type="EMBL" id="WAA08904.1"/>
    </source>
</evidence>
<dbReference type="AlphaFoldDB" id="A0A9E8LU82"/>
<protein>
    <submittedName>
        <fullName evidence="1">Uncharacterized protein</fullName>
    </submittedName>
</protein>
<gene>
    <name evidence="1" type="ORF">OE104_09825</name>
</gene>
<organism evidence="1 2">
    <name type="scientific">Fervidibacillus albus</name>
    <dbReference type="NCBI Taxonomy" id="2980026"/>
    <lineage>
        <taxon>Bacteria</taxon>
        <taxon>Bacillati</taxon>
        <taxon>Bacillota</taxon>
        <taxon>Bacilli</taxon>
        <taxon>Bacillales</taxon>
        <taxon>Bacillaceae</taxon>
        <taxon>Fervidibacillus</taxon>
    </lineage>
</organism>
<accession>A0A9E8LU82</accession>
<dbReference type="KEGG" id="faf:OE104_09825"/>